<dbReference type="PANTHER" id="PTHR33371">
    <property type="entry name" value="INTERMEMBRANE PHOSPHOLIPID TRANSPORT SYSTEM BINDING PROTEIN MLAD-RELATED"/>
    <property type="match status" value="1"/>
</dbReference>
<dbReference type="InterPro" id="IPR005693">
    <property type="entry name" value="Mce"/>
</dbReference>
<feature type="domain" description="Mammalian cell entry C-terminal" evidence="2">
    <location>
        <begin position="120"/>
        <end position="341"/>
    </location>
</feature>
<dbReference type="InterPro" id="IPR003399">
    <property type="entry name" value="Mce/MlaD"/>
</dbReference>
<dbReference type="NCBIfam" id="TIGR00996">
    <property type="entry name" value="Mtu_fam_mce"/>
    <property type="match status" value="1"/>
</dbReference>
<organism evidence="3">
    <name type="scientific">Kitasatospora sp. CMC57</name>
    <dbReference type="NCBI Taxonomy" id="3231513"/>
    <lineage>
        <taxon>Bacteria</taxon>
        <taxon>Bacillati</taxon>
        <taxon>Actinomycetota</taxon>
        <taxon>Actinomycetes</taxon>
        <taxon>Kitasatosporales</taxon>
        <taxon>Streptomycetaceae</taxon>
        <taxon>Kitasatospora</taxon>
    </lineage>
</organism>
<evidence type="ECO:0000259" key="2">
    <source>
        <dbReference type="Pfam" id="PF11887"/>
    </source>
</evidence>
<dbReference type="InterPro" id="IPR024516">
    <property type="entry name" value="Mce_C"/>
</dbReference>
<dbReference type="GO" id="GO:0005576">
    <property type="term" value="C:extracellular region"/>
    <property type="evidence" value="ECO:0007669"/>
    <property type="project" value="TreeGrafter"/>
</dbReference>
<dbReference type="InterPro" id="IPR052336">
    <property type="entry name" value="MlaD_Phospholipid_Transporter"/>
</dbReference>
<dbReference type="PANTHER" id="PTHR33371:SF19">
    <property type="entry name" value="MCE-FAMILY PROTEIN MCE4A"/>
    <property type="match status" value="1"/>
</dbReference>
<dbReference type="Pfam" id="PF02470">
    <property type="entry name" value="MlaD"/>
    <property type="match status" value="1"/>
</dbReference>
<reference evidence="3" key="1">
    <citation type="submission" date="2024-07" db="EMBL/GenBank/DDBJ databases">
        <title>Complete genome sequences of cellulolytic bacteria, Kitasatospora sp. CMC57 and Streptomyces sp. CMC78, isolated from Japanese agricultural soil.</title>
        <authorList>
            <person name="Hashimoto T."/>
            <person name="Ito M."/>
            <person name="Iwamoto M."/>
            <person name="Fukahori D."/>
            <person name="Shoda T."/>
            <person name="Sakoda M."/>
            <person name="Morohoshi T."/>
            <person name="Mitsuboshi M."/>
            <person name="Nishizawa T."/>
        </authorList>
    </citation>
    <scope>NUCLEOTIDE SEQUENCE</scope>
    <source>
        <strain evidence="3">CMC57</strain>
    </source>
</reference>
<proteinExistence type="predicted"/>
<dbReference type="AlphaFoldDB" id="A0AB33K0Q9"/>
<protein>
    <submittedName>
        <fullName evidence="3">MCE family protein</fullName>
    </submittedName>
</protein>
<dbReference type="GO" id="GO:0051701">
    <property type="term" value="P:biological process involved in interaction with host"/>
    <property type="evidence" value="ECO:0007669"/>
    <property type="project" value="TreeGrafter"/>
</dbReference>
<gene>
    <name evidence="3" type="ORF">KCMC57_54240</name>
</gene>
<accession>A0AB33K0Q9</accession>
<name>A0AB33K0Q9_9ACTN</name>
<dbReference type="RefSeq" id="WP_407991210.1">
    <property type="nucleotide sequence ID" value="NZ_AP035881.2"/>
</dbReference>
<evidence type="ECO:0000259" key="1">
    <source>
        <dbReference type="Pfam" id="PF02470"/>
    </source>
</evidence>
<dbReference type="EMBL" id="AP035881">
    <property type="protein sequence ID" value="BFP49056.1"/>
    <property type="molecule type" value="Genomic_DNA"/>
</dbReference>
<sequence>MSPRRSGRLAAGAVFLLVPALLAGVCVAVYDRTFADEATVTLETTAVGNELHVNADVKLRGVVVGRVREVGADGDRARLTLALDPDRLTGIPAGVTAQLLPTTLFGERFVALVPPAAASGGPLRAGAVIAQDRSAEAVELEQVLDHLLPLLSAVQPEKLSATLNAVSTALRGRGAQLGSTLVELDSYLAGLNPELPALTKDIGQLVTVSRTYGDAAPEVVQALTDLTTTSGTLAQQQSGLRALYAAGTTSAQDLTDFLRRNESTLIRLSTDSRATLELLARYAPAFPCTLRTLADFVPVMDKALGKGTDRPGLHVTVSTMPSRGRYLPGKDAPAYTATGGPTCYDTPYTGHGSTPGAATAGEGFPMPAALGLGLPNSPQENALVNELLAPGRELPDWSSVLAGPLLRGAEVELG</sequence>
<feature type="domain" description="Mce/MlaD" evidence="1">
    <location>
        <begin position="39"/>
        <end position="115"/>
    </location>
</feature>
<dbReference type="Pfam" id="PF11887">
    <property type="entry name" value="Mce4_CUP1"/>
    <property type="match status" value="1"/>
</dbReference>
<evidence type="ECO:0000313" key="3">
    <source>
        <dbReference type="EMBL" id="BFP49056.1"/>
    </source>
</evidence>